<accession>A0A8X6TPV1</accession>
<evidence type="ECO:0000313" key="2">
    <source>
        <dbReference type="Proteomes" id="UP000887013"/>
    </source>
</evidence>
<sequence length="106" mass="11389">MRQRLLSFFACVLEIRSKKGWEGGRGKSSGAFIDPLCPGRLAVEDRLRSRQEGRGGGRVSGPSQISKRPDFYLLATFGGGIERSSPKAPDLSAAAILTIGIIKSIL</sequence>
<evidence type="ECO:0000313" key="1">
    <source>
        <dbReference type="EMBL" id="GFT43218.1"/>
    </source>
</evidence>
<dbReference type="EMBL" id="BMAW01110465">
    <property type="protein sequence ID" value="GFT43218.1"/>
    <property type="molecule type" value="Genomic_DNA"/>
</dbReference>
<organism evidence="1 2">
    <name type="scientific">Nephila pilipes</name>
    <name type="common">Giant wood spider</name>
    <name type="synonym">Nephila maculata</name>
    <dbReference type="NCBI Taxonomy" id="299642"/>
    <lineage>
        <taxon>Eukaryota</taxon>
        <taxon>Metazoa</taxon>
        <taxon>Ecdysozoa</taxon>
        <taxon>Arthropoda</taxon>
        <taxon>Chelicerata</taxon>
        <taxon>Arachnida</taxon>
        <taxon>Araneae</taxon>
        <taxon>Araneomorphae</taxon>
        <taxon>Entelegynae</taxon>
        <taxon>Araneoidea</taxon>
        <taxon>Nephilidae</taxon>
        <taxon>Nephila</taxon>
    </lineage>
</organism>
<protein>
    <submittedName>
        <fullName evidence="1">Uncharacterized protein</fullName>
    </submittedName>
</protein>
<dbReference type="Proteomes" id="UP000887013">
    <property type="component" value="Unassembled WGS sequence"/>
</dbReference>
<comment type="caution">
    <text evidence="1">The sequence shown here is derived from an EMBL/GenBank/DDBJ whole genome shotgun (WGS) entry which is preliminary data.</text>
</comment>
<gene>
    <name evidence="1" type="ORF">NPIL_311521</name>
</gene>
<keyword evidence="2" id="KW-1185">Reference proteome</keyword>
<name>A0A8X6TPV1_NEPPI</name>
<proteinExistence type="predicted"/>
<dbReference type="AlphaFoldDB" id="A0A8X6TPV1"/>
<reference evidence="1" key="1">
    <citation type="submission" date="2020-08" db="EMBL/GenBank/DDBJ databases">
        <title>Multicomponent nature underlies the extraordinary mechanical properties of spider dragline silk.</title>
        <authorList>
            <person name="Kono N."/>
            <person name="Nakamura H."/>
            <person name="Mori M."/>
            <person name="Yoshida Y."/>
            <person name="Ohtoshi R."/>
            <person name="Malay A.D."/>
            <person name="Moran D.A.P."/>
            <person name="Tomita M."/>
            <person name="Numata K."/>
            <person name="Arakawa K."/>
        </authorList>
    </citation>
    <scope>NUCLEOTIDE SEQUENCE</scope>
</reference>
<dbReference type="OrthoDB" id="10559457at2759"/>